<dbReference type="Proteomes" id="UP000028524">
    <property type="component" value="Unassembled WGS sequence"/>
</dbReference>
<dbReference type="PANTHER" id="PTHR23507">
    <property type="entry name" value="ZGC:174356"/>
    <property type="match status" value="1"/>
</dbReference>
<feature type="transmembrane region" description="Helical" evidence="5">
    <location>
        <begin position="320"/>
        <end position="342"/>
    </location>
</feature>
<evidence type="ECO:0000313" key="6">
    <source>
        <dbReference type="EMBL" id="KFA66046.1"/>
    </source>
</evidence>
<dbReference type="SUPFAM" id="SSF103473">
    <property type="entry name" value="MFS general substrate transporter"/>
    <property type="match status" value="2"/>
</dbReference>
<comment type="subcellular location">
    <subcellularLocation>
        <location evidence="1">Membrane</location>
        <topology evidence="1">Multi-pass membrane protein</topology>
    </subcellularLocation>
</comment>
<name>A0A084QQ11_STAC4</name>
<feature type="transmembrane region" description="Helical" evidence="5">
    <location>
        <begin position="429"/>
        <end position="450"/>
    </location>
</feature>
<gene>
    <name evidence="6" type="ORF">S40285_03722</name>
</gene>
<sequence length="544" mass="59177">MDEQTPLIQPDECPPKGTKLRPRWTRSIFGVENRILLAGFIITLSFSYTQVPLFYIFHLLECDAFYDTHPPYRGTGDRCSRGEITAGTAQQWSLLGVTTTLCGTMNLFVAGWMVRKFGPRLALIVQTLIPAVRVAIQLIGVMVGKRPGMHIVHCSQLITVFGGPTGYILVINIIAGEVVEPLKRTATFGKLQGCIMLGQSLGYLFGGMIGDAFGIRWPFHVAFISFLLSATYSRLALPFIPSPAAADMKSGKLGVGGFLGPLKLLVPRPMRLANGITTKHYGLVFLVAGIFLGVLATGYAPLLIQMYATAVFQFKQKDNGLLMSEFAFMRSLFLIFLFPRIIELGRRWWSKSQVSEQSYVEAAPAQLPVDPAQFGTIAGEQTGEEPMEAPASRDNGKDQQFDLVFLRWSLVIDGALTAATAFATRSWHIYLAAFFLPFGSGSAPAAKGIVTAMCTEAQRADALNVVTLVENIAVLSTQGLFGFIFAALAHIDMSYVTFYCNAALAVVAMLVSMLSRFPLPGSTLVESDGDHSAGTNAEVDNRPV</sequence>
<evidence type="ECO:0000256" key="1">
    <source>
        <dbReference type="ARBA" id="ARBA00004141"/>
    </source>
</evidence>
<dbReference type="InterPro" id="IPR011701">
    <property type="entry name" value="MFS"/>
</dbReference>
<proteinExistence type="predicted"/>
<dbReference type="Gene3D" id="1.20.1250.20">
    <property type="entry name" value="MFS general substrate transporter like domains"/>
    <property type="match status" value="2"/>
</dbReference>
<dbReference type="HOGENOM" id="CLU_025399_0_0_1"/>
<dbReference type="InParanoid" id="A0A084QQ11"/>
<feature type="transmembrane region" description="Helical" evidence="5">
    <location>
        <begin position="280"/>
        <end position="300"/>
    </location>
</feature>
<dbReference type="STRING" id="1283841.A0A084QQ11"/>
<evidence type="ECO:0000256" key="4">
    <source>
        <dbReference type="ARBA" id="ARBA00023136"/>
    </source>
</evidence>
<feature type="transmembrane region" description="Helical" evidence="5">
    <location>
        <begin position="187"/>
        <end position="205"/>
    </location>
</feature>
<dbReference type="Pfam" id="PF07690">
    <property type="entry name" value="MFS_1"/>
    <property type="match status" value="1"/>
</dbReference>
<protein>
    <recommendedName>
        <fullName evidence="8">Major facilitator superfamily (MFS) profile domain-containing protein</fullName>
    </recommendedName>
</protein>
<feature type="transmembrane region" description="Helical" evidence="5">
    <location>
        <begin position="495"/>
        <end position="514"/>
    </location>
</feature>
<dbReference type="OMA" id="QRWHIYL"/>
<feature type="transmembrane region" description="Helical" evidence="5">
    <location>
        <begin position="217"/>
        <end position="240"/>
    </location>
</feature>
<keyword evidence="3 5" id="KW-1133">Transmembrane helix</keyword>
<dbReference type="OrthoDB" id="5204190at2759"/>
<keyword evidence="7" id="KW-1185">Reference proteome</keyword>
<dbReference type="GO" id="GO:0016020">
    <property type="term" value="C:membrane"/>
    <property type="evidence" value="ECO:0007669"/>
    <property type="project" value="UniProtKB-SubCell"/>
</dbReference>
<evidence type="ECO:0000313" key="7">
    <source>
        <dbReference type="Proteomes" id="UP000028524"/>
    </source>
</evidence>
<feature type="transmembrane region" description="Helical" evidence="5">
    <location>
        <begin position="121"/>
        <end position="143"/>
    </location>
</feature>
<keyword evidence="2 5" id="KW-0812">Transmembrane</keyword>
<reference evidence="6 7" key="1">
    <citation type="journal article" date="2014" name="BMC Genomics">
        <title>Comparative genome sequencing reveals chemotype-specific gene clusters in the toxigenic black mold Stachybotrys.</title>
        <authorList>
            <person name="Semeiks J."/>
            <person name="Borek D."/>
            <person name="Otwinowski Z."/>
            <person name="Grishin N.V."/>
        </authorList>
    </citation>
    <scope>NUCLEOTIDE SEQUENCE [LARGE SCALE GENOMIC DNA]</scope>
    <source>
        <strain evidence="6 7">IBT 40285</strain>
    </source>
</reference>
<feature type="transmembrane region" description="Helical" evidence="5">
    <location>
        <begin position="35"/>
        <end position="57"/>
    </location>
</feature>
<feature type="transmembrane region" description="Helical" evidence="5">
    <location>
        <begin position="462"/>
        <end position="489"/>
    </location>
</feature>
<dbReference type="PANTHER" id="PTHR23507:SF13">
    <property type="entry name" value="MFS GENERAL SUBSTRATE TRANSPORTER"/>
    <property type="match status" value="1"/>
</dbReference>
<feature type="transmembrane region" description="Helical" evidence="5">
    <location>
        <begin position="92"/>
        <end position="114"/>
    </location>
</feature>
<accession>A0A084QQ11</accession>
<dbReference type="AlphaFoldDB" id="A0A084QQ11"/>
<dbReference type="InterPro" id="IPR036259">
    <property type="entry name" value="MFS_trans_sf"/>
</dbReference>
<evidence type="ECO:0000256" key="3">
    <source>
        <dbReference type="ARBA" id="ARBA00022989"/>
    </source>
</evidence>
<dbReference type="EMBL" id="KL660504">
    <property type="protein sequence ID" value="KFA66046.1"/>
    <property type="molecule type" value="Genomic_DNA"/>
</dbReference>
<dbReference type="GO" id="GO:0022857">
    <property type="term" value="F:transmembrane transporter activity"/>
    <property type="evidence" value="ECO:0007669"/>
    <property type="project" value="InterPro"/>
</dbReference>
<evidence type="ECO:0000256" key="5">
    <source>
        <dbReference type="SAM" id="Phobius"/>
    </source>
</evidence>
<evidence type="ECO:0008006" key="8">
    <source>
        <dbReference type="Google" id="ProtNLM"/>
    </source>
</evidence>
<organism evidence="6 7">
    <name type="scientific">Stachybotrys chlorohalonatus (strain IBT 40285)</name>
    <dbReference type="NCBI Taxonomy" id="1283841"/>
    <lineage>
        <taxon>Eukaryota</taxon>
        <taxon>Fungi</taxon>
        <taxon>Dikarya</taxon>
        <taxon>Ascomycota</taxon>
        <taxon>Pezizomycotina</taxon>
        <taxon>Sordariomycetes</taxon>
        <taxon>Hypocreomycetidae</taxon>
        <taxon>Hypocreales</taxon>
        <taxon>Stachybotryaceae</taxon>
        <taxon>Stachybotrys</taxon>
    </lineage>
</organism>
<evidence type="ECO:0000256" key="2">
    <source>
        <dbReference type="ARBA" id="ARBA00022692"/>
    </source>
</evidence>
<feature type="transmembrane region" description="Helical" evidence="5">
    <location>
        <begin position="155"/>
        <end position="175"/>
    </location>
</feature>
<keyword evidence="4 5" id="KW-0472">Membrane</keyword>